<dbReference type="GO" id="GO:0017118">
    <property type="term" value="F:lipoyltransferase activity"/>
    <property type="evidence" value="ECO:0007669"/>
    <property type="project" value="TreeGrafter"/>
</dbReference>
<keyword evidence="4 9" id="KW-0436">Ligase</keyword>
<dbReference type="EMBL" id="CP047121">
    <property type="protein sequence ID" value="QHB50930.1"/>
    <property type="molecule type" value="Genomic_DNA"/>
</dbReference>
<dbReference type="PANTHER" id="PTHR12561">
    <property type="entry name" value="LIPOATE-PROTEIN LIGASE"/>
    <property type="match status" value="1"/>
</dbReference>
<dbReference type="GeneID" id="69056963"/>
<dbReference type="Pfam" id="PF21948">
    <property type="entry name" value="LplA-B_cat"/>
    <property type="match status" value="1"/>
</dbReference>
<dbReference type="Gene3D" id="3.30.930.10">
    <property type="entry name" value="Bira Bifunctional Protein, Domain 2"/>
    <property type="match status" value="1"/>
</dbReference>
<evidence type="ECO:0000313" key="10">
    <source>
        <dbReference type="Proteomes" id="UP000465035"/>
    </source>
</evidence>
<evidence type="ECO:0000313" key="9">
    <source>
        <dbReference type="EMBL" id="QHB50930.1"/>
    </source>
</evidence>
<dbReference type="PANTHER" id="PTHR12561:SF3">
    <property type="entry name" value="LIPOYLTRANSFERASE 1, MITOCHONDRIAL"/>
    <property type="match status" value="1"/>
</dbReference>
<dbReference type="UniPathway" id="UPA00537">
    <property type="reaction ID" value="UER00594"/>
</dbReference>
<keyword evidence="6" id="KW-0067">ATP-binding</keyword>
<accession>A0A6P1E4C4</accession>
<dbReference type="RefSeq" id="WP_003551496.1">
    <property type="nucleotide sequence ID" value="NZ_CABKOL010000106.1"/>
</dbReference>
<comment type="pathway">
    <text evidence="2">Protein modification; protein lipoylation via exogenous pathway; protein N(6)-(lipoyl)lysine from lipoate: step 1/2.</text>
</comment>
<reference evidence="9 10" key="1">
    <citation type="submission" date="2019-12" db="EMBL/GenBank/DDBJ databases">
        <title>Lactobacillus hilgardii FLUB.</title>
        <authorList>
            <person name="Gustaw K."/>
        </authorList>
    </citation>
    <scope>NUCLEOTIDE SEQUENCE [LARGE SCALE GENOMIC DNA]</scope>
    <source>
        <strain evidence="9 10">FLUB</strain>
    </source>
</reference>
<organism evidence="9 10">
    <name type="scientific">Lentilactobacillus hilgardii</name>
    <name type="common">Lactobacillus hilgardii</name>
    <dbReference type="NCBI Taxonomy" id="1588"/>
    <lineage>
        <taxon>Bacteria</taxon>
        <taxon>Bacillati</taxon>
        <taxon>Bacillota</taxon>
        <taxon>Bacilli</taxon>
        <taxon>Lactobacillales</taxon>
        <taxon>Lactobacillaceae</taxon>
        <taxon>Lentilactobacillus</taxon>
    </lineage>
</organism>
<dbReference type="GO" id="GO:0009249">
    <property type="term" value="P:protein lipoylation"/>
    <property type="evidence" value="ECO:0007669"/>
    <property type="project" value="InterPro"/>
</dbReference>
<dbReference type="SMR" id="A0A6P1E4C4"/>
<dbReference type="Pfam" id="PF10437">
    <property type="entry name" value="Lip_prot_lig_C"/>
    <property type="match status" value="1"/>
</dbReference>
<dbReference type="Gene3D" id="3.30.390.50">
    <property type="entry name" value="CO dehydrogenase flavoprotein, C-terminal domain"/>
    <property type="match status" value="1"/>
</dbReference>
<evidence type="ECO:0000256" key="7">
    <source>
        <dbReference type="ARBA" id="ARBA00048037"/>
    </source>
</evidence>
<dbReference type="SUPFAM" id="SSF82649">
    <property type="entry name" value="SufE/NifU"/>
    <property type="match status" value="1"/>
</dbReference>
<dbReference type="GO" id="GO:0016979">
    <property type="term" value="F:lipoate-protein ligase activity"/>
    <property type="evidence" value="ECO:0007669"/>
    <property type="project" value="UniProtKB-EC"/>
</dbReference>
<dbReference type="CDD" id="cd16443">
    <property type="entry name" value="LplA"/>
    <property type="match status" value="1"/>
</dbReference>
<evidence type="ECO:0000256" key="3">
    <source>
        <dbReference type="ARBA" id="ARBA00012367"/>
    </source>
</evidence>
<dbReference type="InterPro" id="IPR045864">
    <property type="entry name" value="aa-tRNA-synth_II/BPL/LPL"/>
</dbReference>
<dbReference type="PROSITE" id="PS51733">
    <property type="entry name" value="BPL_LPL_CATALYTIC"/>
    <property type="match status" value="1"/>
</dbReference>
<dbReference type="InterPro" id="IPR019491">
    <property type="entry name" value="Lipoate_protein_ligase_C"/>
</dbReference>
<dbReference type="GO" id="GO:0005524">
    <property type="term" value="F:ATP binding"/>
    <property type="evidence" value="ECO:0007669"/>
    <property type="project" value="UniProtKB-KW"/>
</dbReference>
<evidence type="ECO:0000256" key="6">
    <source>
        <dbReference type="ARBA" id="ARBA00022840"/>
    </source>
</evidence>
<protein>
    <recommendedName>
        <fullName evidence="3">lipoate--protein ligase</fullName>
        <ecNumber evidence="3">6.3.1.20</ecNumber>
    </recommendedName>
</protein>
<name>A0A6P1E4C4_LENHI</name>
<evidence type="ECO:0000256" key="2">
    <source>
        <dbReference type="ARBA" id="ARBA00005124"/>
    </source>
</evidence>
<dbReference type="EC" id="6.3.1.20" evidence="3"/>
<comment type="pathway">
    <text evidence="1">Protein modification; protein lipoylation via exogenous pathway; protein N(6)-(lipoyl)lysine from lipoate: step 2/2.</text>
</comment>
<dbReference type="AlphaFoldDB" id="A0A6P1E4C4"/>
<evidence type="ECO:0000256" key="5">
    <source>
        <dbReference type="ARBA" id="ARBA00022741"/>
    </source>
</evidence>
<dbReference type="NCBIfam" id="TIGR00545">
    <property type="entry name" value="lipoyltrans"/>
    <property type="match status" value="1"/>
</dbReference>
<sequence>MFFIDTSRHGQPVYDPVVNQSLDNYLVNDLKLPGHGLIMYVNQPAVIVGVNQNAYAEVNMPYLKEKGIKLVRRTSGGGAVYHDYGNIIFENIVINDDTHFGDFNYFAQPIIDALHDMGAKDAQLRGRNDMVIGNSKFSGMTMFKVGQSYAAGGTLMFDLDMDVATKVLTPEKDKLASKGVKSVHSRVTNVKPYLDPQYQKMDIEAFKEVLLRHLFKANSLDDIDTYHLNDHDWSIIDDRLKGKYDTDEWNYGQNPGFDYYVSKHYDIGTVSFNFSLSQDNRISAIKIYGDFITGGNISLIEKALARTELTQKALVRALDSVDLKANLGDIQADTLADLLMEKTRTK</sequence>
<evidence type="ECO:0000259" key="8">
    <source>
        <dbReference type="PROSITE" id="PS51733"/>
    </source>
</evidence>
<evidence type="ECO:0000256" key="1">
    <source>
        <dbReference type="ARBA" id="ARBA00005085"/>
    </source>
</evidence>
<feature type="domain" description="BPL/LPL catalytic" evidence="8">
    <location>
        <begin position="31"/>
        <end position="222"/>
    </location>
</feature>
<evidence type="ECO:0000256" key="4">
    <source>
        <dbReference type="ARBA" id="ARBA00022598"/>
    </source>
</evidence>
<gene>
    <name evidence="9" type="ORF">GQR93_01175</name>
</gene>
<keyword evidence="5" id="KW-0547">Nucleotide-binding</keyword>
<dbReference type="InterPro" id="IPR004562">
    <property type="entry name" value="LipoylTrfase_LipoateP_Ligase"/>
</dbReference>
<comment type="catalytic activity">
    <reaction evidence="7">
        <text>L-lysyl-[lipoyl-carrier protein] + (R)-lipoate + ATP = N(6)-[(R)-lipoyl]-L-lysyl-[lipoyl-carrier protein] + AMP + diphosphate + H(+)</text>
        <dbReference type="Rhea" id="RHEA:49288"/>
        <dbReference type="Rhea" id="RHEA-COMP:10500"/>
        <dbReference type="Rhea" id="RHEA-COMP:10502"/>
        <dbReference type="ChEBI" id="CHEBI:15378"/>
        <dbReference type="ChEBI" id="CHEBI:29969"/>
        <dbReference type="ChEBI" id="CHEBI:30616"/>
        <dbReference type="ChEBI" id="CHEBI:33019"/>
        <dbReference type="ChEBI" id="CHEBI:83088"/>
        <dbReference type="ChEBI" id="CHEBI:83099"/>
        <dbReference type="ChEBI" id="CHEBI:456215"/>
        <dbReference type="EC" id="6.3.1.20"/>
    </reaction>
</comment>
<dbReference type="InterPro" id="IPR004143">
    <property type="entry name" value="BPL_LPL_catalytic"/>
</dbReference>
<dbReference type="SUPFAM" id="SSF55681">
    <property type="entry name" value="Class II aaRS and biotin synthetases"/>
    <property type="match status" value="1"/>
</dbReference>
<proteinExistence type="predicted"/>
<dbReference type="GO" id="GO:0005737">
    <property type="term" value="C:cytoplasm"/>
    <property type="evidence" value="ECO:0007669"/>
    <property type="project" value="TreeGrafter"/>
</dbReference>
<dbReference type="Proteomes" id="UP000465035">
    <property type="component" value="Chromosome"/>
</dbReference>